<dbReference type="KEGG" id="gbi:PG2T_05295"/>
<feature type="compositionally biased region" description="Basic and acidic residues" evidence="1">
    <location>
        <begin position="53"/>
        <end position="72"/>
    </location>
</feature>
<keyword evidence="3" id="KW-1185">Reference proteome</keyword>
<evidence type="ECO:0008006" key="4">
    <source>
        <dbReference type="Google" id="ProtNLM"/>
    </source>
</evidence>
<dbReference type="Proteomes" id="UP000092952">
    <property type="component" value="Chromosome"/>
</dbReference>
<organism evidence="2 3">
    <name type="scientific">Immundisolibacter cernigliae</name>
    <dbReference type="NCBI Taxonomy" id="1810504"/>
    <lineage>
        <taxon>Bacteria</taxon>
        <taxon>Pseudomonadati</taxon>
        <taxon>Pseudomonadota</taxon>
        <taxon>Gammaproteobacteria</taxon>
        <taxon>Immundisolibacterales</taxon>
        <taxon>Immundisolibacteraceae</taxon>
        <taxon>Immundisolibacter</taxon>
    </lineage>
</organism>
<feature type="region of interest" description="Disordered" evidence="1">
    <location>
        <begin position="18"/>
        <end position="72"/>
    </location>
</feature>
<evidence type="ECO:0000313" key="3">
    <source>
        <dbReference type="Proteomes" id="UP000092952"/>
    </source>
</evidence>
<reference evidence="3" key="1">
    <citation type="submission" date="2016-03" db="EMBL/GenBank/DDBJ databases">
        <title>Complete genome sequence of Solimmundus cernigliae, representing a novel lineage of polycyclic aromatic hydrocarbon degraders within the Gammaproteobacteria.</title>
        <authorList>
            <person name="Singleton D.R."/>
            <person name="Dickey A.N."/>
            <person name="Scholl E.H."/>
            <person name="Wright F.A."/>
            <person name="Aitken M.D."/>
        </authorList>
    </citation>
    <scope>NUCLEOTIDE SEQUENCE [LARGE SCALE GENOMIC DNA]</scope>
    <source>
        <strain evidence="3">TR3.2</strain>
    </source>
</reference>
<feature type="region of interest" description="Disordered" evidence="1">
    <location>
        <begin position="157"/>
        <end position="179"/>
    </location>
</feature>
<dbReference type="Pfam" id="PF09831">
    <property type="entry name" value="DUF2058"/>
    <property type="match status" value="1"/>
</dbReference>
<gene>
    <name evidence="2" type="ORF">PG2T_05295</name>
</gene>
<accession>A0A1B1YSF9</accession>
<dbReference type="RefSeq" id="WP_068803224.1">
    <property type="nucleotide sequence ID" value="NZ_CP014671.1"/>
</dbReference>
<name>A0A1B1YSF9_9GAMM</name>
<proteinExistence type="predicted"/>
<sequence>MANPLNQLQAQLLKAGLVKTDQLKKAAQHKRDTARRGPAPDPAAEQLRQAQQHKAERDRAHNRQQQEQRERKAQAAQLRQLIESQRLDRKGGEAAYQFVESGKIRKIYLHEAQRVQVVKGALAVVRLGRNFELVPPATAQKIAERDPTLVVVLNAESPPPAEAAPDPYADYPVPDDLMW</sequence>
<dbReference type="STRING" id="1810504.PG2T_05295"/>
<dbReference type="EMBL" id="CP014671">
    <property type="protein sequence ID" value="ANX03665.1"/>
    <property type="molecule type" value="Genomic_DNA"/>
</dbReference>
<dbReference type="FunCoup" id="A0A1B1YSF9">
    <property type="interactions" value="25"/>
</dbReference>
<dbReference type="OrthoDB" id="5294470at2"/>
<dbReference type="InterPro" id="IPR018636">
    <property type="entry name" value="DUF2058"/>
</dbReference>
<feature type="compositionally biased region" description="Low complexity" evidence="1">
    <location>
        <begin position="163"/>
        <end position="179"/>
    </location>
</feature>
<protein>
    <recommendedName>
        <fullName evidence="4">Nucleoprotein/polynucleotide-associated enzyme</fullName>
    </recommendedName>
</protein>
<evidence type="ECO:0000313" key="2">
    <source>
        <dbReference type="EMBL" id="ANX03665.1"/>
    </source>
</evidence>
<dbReference type="AlphaFoldDB" id="A0A1B1YSF9"/>
<dbReference type="InParanoid" id="A0A1B1YSF9"/>
<feature type="compositionally biased region" description="Basic and acidic residues" evidence="1">
    <location>
        <begin position="21"/>
        <end position="35"/>
    </location>
</feature>
<evidence type="ECO:0000256" key="1">
    <source>
        <dbReference type="SAM" id="MobiDB-lite"/>
    </source>
</evidence>